<evidence type="ECO:0000313" key="3">
    <source>
        <dbReference type="EMBL" id="UXI69380.1"/>
    </source>
</evidence>
<accession>A0ABY6BJW8</accession>
<organism evidence="3 4">
    <name type="scientific">Tahibacter amnicola</name>
    <dbReference type="NCBI Taxonomy" id="2976241"/>
    <lineage>
        <taxon>Bacteria</taxon>
        <taxon>Pseudomonadati</taxon>
        <taxon>Pseudomonadota</taxon>
        <taxon>Gammaproteobacteria</taxon>
        <taxon>Lysobacterales</taxon>
        <taxon>Rhodanobacteraceae</taxon>
        <taxon>Tahibacter</taxon>
    </lineage>
</organism>
<dbReference type="InterPro" id="IPR024745">
    <property type="entry name" value="GH44_cat"/>
</dbReference>
<protein>
    <submittedName>
        <fullName evidence="3">Glycoside hydrolase family 44 protein</fullName>
    </submittedName>
</protein>
<dbReference type="InterPro" id="IPR017853">
    <property type="entry name" value="GH"/>
</dbReference>
<keyword evidence="1" id="KW-0732">Signal</keyword>
<evidence type="ECO:0000259" key="2">
    <source>
        <dbReference type="Pfam" id="PF12891"/>
    </source>
</evidence>
<sequence>MRMLTLPILLFTAAASAQTAPPLDLYTDALSPAFQNWSWAGGSAGTGSYNLANASPTHAGSASIRFLPQGWGGLLFADVTNVYDAAQYESLTFWIHGGSGSNQVLQLALQHDASTLAAVNVGDYTSGGIVAGTWHAVTIPFNASTGLTAGSFNRVQIMDFTGGTQAQLYIDDIRFNPRTSTPPAGSQSVSIDLSQDRRPVSPLIFGISYGSQQTLAAVRYPLRRWGGNSTTRYNWQADVHSTAGDYFYQNIPDTSGGVGNPPPGNSADAFIDEARANGGEVLMTIPTIGWVPIDDRSNKRWGFSQAKYGPQLMDECRFYAPNPPAWCTADSGNGECDPRVNTNRNYCIPDAGSTTHGLIKNNAPTDTSFAAGPTFWPGWIAHLQARYGTAANGGVRFYALDNEPMLWNSTHRDVHPIAPTYEEVWTKGRDTAIRIKSQDPNAKIFGPVTWGYPDLFTSAADAEDCNCMNGPDRQAHAGKPFVGWYLEQVCAYQQQHGVRLVDYLDLHYYPQGSGIIDFNSENLGVSESASVQQKRLRSLKELYDPTYVSESWIADLGDTDANHYSKPGLLPRVKAWIDQYCPGTKIAITEYNWGPDRGATGALAQAEALAIFAREGVDAAMRWGAPEAGSYAEDAFKLYLNYDGAFSRVAGDSVRTTASAPDTLSAYAIHQSGQKLFLLLFNKSTSPQNVTVTLSAPVNGTWNAYRFHSTNHLAPAGSGSASGTTLSFPGVPARSSTLVVLPNPAGGDVIFANGFQ</sequence>
<gene>
    <name evidence="3" type="ORF">N4264_06950</name>
</gene>
<keyword evidence="4" id="KW-1185">Reference proteome</keyword>
<feature type="chain" id="PRO_5047076376" evidence="1">
    <location>
        <begin position="20"/>
        <end position="756"/>
    </location>
</feature>
<dbReference type="Gene3D" id="2.60.40.1180">
    <property type="entry name" value="Golgi alpha-mannosidase II"/>
    <property type="match status" value="1"/>
</dbReference>
<dbReference type="Pfam" id="PF12891">
    <property type="entry name" value="Glyco_hydro_44"/>
    <property type="match status" value="1"/>
</dbReference>
<dbReference type="EMBL" id="CP104694">
    <property type="protein sequence ID" value="UXI69380.1"/>
    <property type="molecule type" value="Genomic_DNA"/>
</dbReference>
<dbReference type="InterPro" id="IPR008979">
    <property type="entry name" value="Galactose-bd-like_sf"/>
</dbReference>
<name>A0ABY6BJW8_9GAMM</name>
<dbReference type="RefSeq" id="WP_261696335.1">
    <property type="nucleotide sequence ID" value="NZ_CP104694.1"/>
</dbReference>
<dbReference type="Proteomes" id="UP001064632">
    <property type="component" value="Chromosome"/>
</dbReference>
<dbReference type="Gene3D" id="2.60.120.430">
    <property type="entry name" value="Galactose-binding lectin"/>
    <property type="match status" value="1"/>
</dbReference>
<feature type="domain" description="Glycoside hydrolase family 44 catalytic" evidence="2">
    <location>
        <begin position="240"/>
        <end position="511"/>
    </location>
</feature>
<dbReference type="InterPro" id="IPR013780">
    <property type="entry name" value="Glyco_hydro_b"/>
</dbReference>
<dbReference type="SUPFAM" id="SSF51445">
    <property type="entry name" value="(Trans)glycosidases"/>
    <property type="match status" value="1"/>
</dbReference>
<reference evidence="3" key="1">
    <citation type="submission" date="2022-09" db="EMBL/GenBank/DDBJ databases">
        <title>Tahibacter sp. nov., isolated from a fresh water.</title>
        <authorList>
            <person name="Baek J.H."/>
            <person name="Lee J.K."/>
            <person name="Kim J.M."/>
            <person name="Jeon C.O."/>
        </authorList>
    </citation>
    <scope>NUCLEOTIDE SEQUENCE</scope>
    <source>
        <strain evidence="3">W38</strain>
    </source>
</reference>
<feature type="signal peptide" evidence="1">
    <location>
        <begin position="1"/>
        <end position="19"/>
    </location>
</feature>
<evidence type="ECO:0000256" key="1">
    <source>
        <dbReference type="SAM" id="SignalP"/>
    </source>
</evidence>
<dbReference type="SUPFAM" id="SSF49785">
    <property type="entry name" value="Galactose-binding domain-like"/>
    <property type="match status" value="1"/>
</dbReference>
<dbReference type="Gene3D" id="3.20.20.80">
    <property type="entry name" value="Glycosidases"/>
    <property type="match status" value="1"/>
</dbReference>
<keyword evidence="3" id="KW-0378">Hydrolase</keyword>
<proteinExistence type="predicted"/>
<dbReference type="GO" id="GO:0016787">
    <property type="term" value="F:hydrolase activity"/>
    <property type="evidence" value="ECO:0007669"/>
    <property type="project" value="UniProtKB-KW"/>
</dbReference>
<evidence type="ECO:0000313" key="4">
    <source>
        <dbReference type="Proteomes" id="UP001064632"/>
    </source>
</evidence>